<dbReference type="EMBL" id="JASPKY010000372">
    <property type="protein sequence ID" value="KAK9703348.1"/>
    <property type="molecule type" value="Genomic_DNA"/>
</dbReference>
<protein>
    <submittedName>
        <fullName evidence="2">Uncharacterized protein</fullName>
    </submittedName>
</protein>
<evidence type="ECO:0000256" key="1">
    <source>
        <dbReference type="SAM" id="MobiDB-lite"/>
    </source>
</evidence>
<feature type="region of interest" description="Disordered" evidence="1">
    <location>
        <begin position="68"/>
        <end position="88"/>
    </location>
</feature>
<keyword evidence="3" id="KW-1185">Reference proteome</keyword>
<organism evidence="2 3">
    <name type="scientific">Popillia japonica</name>
    <name type="common">Japanese beetle</name>
    <dbReference type="NCBI Taxonomy" id="7064"/>
    <lineage>
        <taxon>Eukaryota</taxon>
        <taxon>Metazoa</taxon>
        <taxon>Ecdysozoa</taxon>
        <taxon>Arthropoda</taxon>
        <taxon>Hexapoda</taxon>
        <taxon>Insecta</taxon>
        <taxon>Pterygota</taxon>
        <taxon>Neoptera</taxon>
        <taxon>Endopterygota</taxon>
        <taxon>Coleoptera</taxon>
        <taxon>Polyphaga</taxon>
        <taxon>Scarabaeiformia</taxon>
        <taxon>Scarabaeidae</taxon>
        <taxon>Rutelinae</taxon>
        <taxon>Popillia</taxon>
    </lineage>
</organism>
<feature type="compositionally biased region" description="Basic and acidic residues" evidence="1">
    <location>
        <begin position="68"/>
        <end position="80"/>
    </location>
</feature>
<sequence>MLLLTKHIQNFAEVSPLVVQLEDKRKQITLAETVAKVTQSDEGNIGDKQSKRSNRYKINKTIWEQKHKGNERWNEVRSQSENKNMSLE</sequence>
<gene>
    <name evidence="2" type="ORF">QE152_g29383</name>
</gene>
<reference evidence="2 3" key="1">
    <citation type="journal article" date="2024" name="BMC Genomics">
        <title>De novo assembly and annotation of Popillia japonica's genome with initial clues to its potential as an invasive pest.</title>
        <authorList>
            <person name="Cucini C."/>
            <person name="Boschi S."/>
            <person name="Funari R."/>
            <person name="Cardaioli E."/>
            <person name="Iannotti N."/>
            <person name="Marturano G."/>
            <person name="Paoli F."/>
            <person name="Bruttini M."/>
            <person name="Carapelli A."/>
            <person name="Frati F."/>
            <person name="Nardi F."/>
        </authorList>
    </citation>
    <scope>NUCLEOTIDE SEQUENCE [LARGE SCALE GENOMIC DNA]</scope>
    <source>
        <strain evidence="2">DMR45628</strain>
    </source>
</reference>
<dbReference type="Proteomes" id="UP001458880">
    <property type="component" value="Unassembled WGS sequence"/>
</dbReference>
<accession>A0AAW1JHZ5</accession>
<evidence type="ECO:0000313" key="3">
    <source>
        <dbReference type="Proteomes" id="UP001458880"/>
    </source>
</evidence>
<dbReference type="AlphaFoldDB" id="A0AAW1JHZ5"/>
<name>A0AAW1JHZ5_POPJA</name>
<evidence type="ECO:0000313" key="2">
    <source>
        <dbReference type="EMBL" id="KAK9703348.1"/>
    </source>
</evidence>
<proteinExistence type="predicted"/>
<comment type="caution">
    <text evidence="2">The sequence shown here is derived from an EMBL/GenBank/DDBJ whole genome shotgun (WGS) entry which is preliminary data.</text>
</comment>